<evidence type="ECO:0008006" key="3">
    <source>
        <dbReference type="Google" id="ProtNLM"/>
    </source>
</evidence>
<accession>A0ABT9PQ03</accession>
<dbReference type="EMBL" id="JAUSRF010000003">
    <property type="protein sequence ID" value="MDP9836550.1"/>
    <property type="molecule type" value="Genomic_DNA"/>
</dbReference>
<proteinExistence type="predicted"/>
<dbReference type="RefSeq" id="WP_306832343.1">
    <property type="nucleotide sequence ID" value="NZ_JAUSRF010000003.1"/>
</dbReference>
<protein>
    <recommendedName>
        <fullName evidence="3">DUF2218 domain-containing protein</fullName>
    </recommendedName>
</protein>
<gene>
    <name evidence="1" type="ORF">J2T09_001294</name>
</gene>
<sequence length="108" mass="11954">MIETTATLETPHAAKYIAQLCKHFAHKVDITHSEGHGECRFVCGTAIMDADDTSLLIRVSAADEAQSAETQDVVERHLVRFAFREELQPLQWQTVANRLDSGTVTSEG</sequence>
<evidence type="ECO:0000313" key="1">
    <source>
        <dbReference type="EMBL" id="MDP9836550.1"/>
    </source>
</evidence>
<keyword evidence="2" id="KW-1185">Reference proteome</keyword>
<dbReference type="PIRSF" id="PIRSF028291">
    <property type="entry name" value="UCP028291"/>
    <property type="match status" value="1"/>
</dbReference>
<dbReference type="Gene3D" id="3.30.310.50">
    <property type="entry name" value="Alpha-D-phosphohexomutase, C-terminal domain"/>
    <property type="match status" value="1"/>
</dbReference>
<dbReference type="Pfam" id="PF09981">
    <property type="entry name" value="DUF2218"/>
    <property type="match status" value="1"/>
</dbReference>
<reference evidence="1 2" key="1">
    <citation type="submission" date="2023-07" db="EMBL/GenBank/DDBJ databases">
        <title>Sorghum-associated microbial communities from plants grown in Nebraska, USA.</title>
        <authorList>
            <person name="Schachtman D."/>
        </authorList>
    </citation>
    <scope>NUCLEOTIDE SEQUENCE [LARGE SCALE GENOMIC DNA]</scope>
    <source>
        <strain evidence="1 2">DS1307</strain>
    </source>
</reference>
<comment type="caution">
    <text evidence="1">The sequence shown here is derived from an EMBL/GenBank/DDBJ whole genome shotgun (WGS) entry which is preliminary data.</text>
</comment>
<dbReference type="Proteomes" id="UP001241472">
    <property type="component" value="Unassembled WGS sequence"/>
</dbReference>
<evidence type="ECO:0000313" key="2">
    <source>
        <dbReference type="Proteomes" id="UP001241472"/>
    </source>
</evidence>
<organism evidence="1 2">
    <name type="scientific">Neorhizobium huautlense</name>
    <dbReference type="NCBI Taxonomy" id="67774"/>
    <lineage>
        <taxon>Bacteria</taxon>
        <taxon>Pseudomonadati</taxon>
        <taxon>Pseudomonadota</taxon>
        <taxon>Alphaproteobacteria</taxon>
        <taxon>Hyphomicrobiales</taxon>
        <taxon>Rhizobiaceae</taxon>
        <taxon>Rhizobium/Agrobacterium group</taxon>
        <taxon>Neorhizobium</taxon>
    </lineage>
</organism>
<name>A0ABT9PQ03_9HYPH</name>
<dbReference type="InterPro" id="IPR014543">
    <property type="entry name" value="UCP028291"/>
</dbReference>